<feature type="region of interest" description="Disordered" evidence="1">
    <location>
        <begin position="27"/>
        <end position="46"/>
    </location>
</feature>
<reference evidence="2 3" key="1">
    <citation type="submission" date="2019-10" db="EMBL/GenBank/DDBJ databases">
        <authorList>
            <person name="Palmer J.M."/>
        </authorList>
    </citation>
    <scope>NUCLEOTIDE SEQUENCE [LARGE SCALE GENOMIC DNA]</scope>
    <source>
        <strain evidence="2 3">TWF506</strain>
    </source>
</reference>
<dbReference type="Proteomes" id="UP001307849">
    <property type="component" value="Unassembled WGS sequence"/>
</dbReference>
<dbReference type="AlphaFoldDB" id="A0AAN8P385"/>
<dbReference type="EMBL" id="JAVHJM010000016">
    <property type="protein sequence ID" value="KAK6497041.1"/>
    <property type="molecule type" value="Genomic_DNA"/>
</dbReference>
<evidence type="ECO:0000313" key="2">
    <source>
        <dbReference type="EMBL" id="KAK6497041.1"/>
    </source>
</evidence>
<comment type="caution">
    <text evidence="2">The sequence shown here is derived from an EMBL/GenBank/DDBJ whole genome shotgun (WGS) entry which is preliminary data.</text>
</comment>
<evidence type="ECO:0000256" key="1">
    <source>
        <dbReference type="SAM" id="MobiDB-lite"/>
    </source>
</evidence>
<feature type="compositionally biased region" description="Low complexity" evidence="1">
    <location>
        <begin position="27"/>
        <end position="44"/>
    </location>
</feature>
<name>A0AAN8P385_9PEZI</name>
<gene>
    <name evidence="2" type="ORF">TWF506_004809</name>
</gene>
<evidence type="ECO:0000313" key="3">
    <source>
        <dbReference type="Proteomes" id="UP001307849"/>
    </source>
</evidence>
<sequence>CGFNINSLTNKNLIGVSEVNNVNNSNDLLNVSSDNNNNNNNNNNNHRRFNLLDGLNIKTTNNDFKCSLKKLGISFNVENKGY</sequence>
<keyword evidence="3" id="KW-1185">Reference proteome</keyword>
<organism evidence="2 3">
    <name type="scientific">Arthrobotrys conoides</name>
    <dbReference type="NCBI Taxonomy" id="74498"/>
    <lineage>
        <taxon>Eukaryota</taxon>
        <taxon>Fungi</taxon>
        <taxon>Dikarya</taxon>
        <taxon>Ascomycota</taxon>
        <taxon>Pezizomycotina</taxon>
        <taxon>Orbiliomycetes</taxon>
        <taxon>Orbiliales</taxon>
        <taxon>Orbiliaceae</taxon>
        <taxon>Arthrobotrys</taxon>
    </lineage>
</organism>
<protein>
    <submittedName>
        <fullName evidence="2">Uncharacterized protein</fullName>
    </submittedName>
</protein>
<proteinExistence type="predicted"/>
<feature type="non-terminal residue" evidence="2">
    <location>
        <position position="1"/>
    </location>
</feature>
<accession>A0AAN8P385</accession>